<organism evidence="6 7">
    <name type="scientific">Microbacterium lacticum</name>
    <dbReference type="NCBI Taxonomy" id="33885"/>
    <lineage>
        <taxon>Bacteria</taxon>
        <taxon>Bacillati</taxon>
        <taxon>Actinomycetota</taxon>
        <taxon>Actinomycetes</taxon>
        <taxon>Micrococcales</taxon>
        <taxon>Microbacteriaceae</taxon>
        <taxon>Microbacterium</taxon>
    </lineage>
</organism>
<dbReference type="PRINTS" id="PR00757">
    <property type="entry name" value="AMINEOXDASEF"/>
</dbReference>
<evidence type="ECO:0000313" key="7">
    <source>
        <dbReference type="Proteomes" id="UP000319804"/>
    </source>
</evidence>
<comment type="cofactor">
    <cofactor evidence="1">
        <name>FAD</name>
        <dbReference type="ChEBI" id="CHEBI:57692"/>
    </cofactor>
</comment>
<keyword evidence="2" id="KW-0560">Oxidoreductase</keyword>
<evidence type="ECO:0000313" key="6">
    <source>
        <dbReference type="EMBL" id="TQN00490.1"/>
    </source>
</evidence>
<dbReference type="PANTHER" id="PTHR42841">
    <property type="entry name" value="AMINE OXIDASE"/>
    <property type="match status" value="1"/>
</dbReference>
<dbReference type="EMBL" id="VFPS01000001">
    <property type="protein sequence ID" value="TQN00490.1"/>
    <property type="molecule type" value="Genomic_DNA"/>
</dbReference>
<dbReference type="RefSeq" id="WP_307723050.1">
    <property type="nucleotide sequence ID" value="NZ_BJNA01000008.1"/>
</dbReference>
<dbReference type="Pfam" id="PF01593">
    <property type="entry name" value="Amino_oxidase"/>
    <property type="match status" value="1"/>
</dbReference>
<evidence type="ECO:0000256" key="3">
    <source>
        <dbReference type="PIRSR" id="PIRSR601613-1"/>
    </source>
</evidence>
<feature type="transmembrane region" description="Helical" evidence="4">
    <location>
        <begin position="471"/>
        <end position="490"/>
    </location>
</feature>
<evidence type="ECO:0000256" key="1">
    <source>
        <dbReference type="ARBA" id="ARBA00001974"/>
    </source>
</evidence>
<dbReference type="Gene3D" id="3.50.50.60">
    <property type="entry name" value="FAD/NAD(P)-binding domain"/>
    <property type="match status" value="2"/>
</dbReference>
<feature type="transmembrane region" description="Helical" evidence="4">
    <location>
        <begin position="496"/>
        <end position="517"/>
    </location>
</feature>
<dbReference type="GO" id="GO:0016491">
    <property type="term" value="F:oxidoreductase activity"/>
    <property type="evidence" value="ECO:0007669"/>
    <property type="project" value="UniProtKB-KW"/>
</dbReference>
<keyword evidence="4" id="KW-0812">Transmembrane</keyword>
<feature type="transmembrane region" description="Helical" evidence="4">
    <location>
        <begin position="429"/>
        <end position="451"/>
    </location>
</feature>
<feature type="domain" description="Amine oxidase" evidence="5">
    <location>
        <begin position="11"/>
        <end position="413"/>
    </location>
</feature>
<sequence>MHDVVVIGAGLAGLRCAAVLAERGLEVVVLEAADTVGGRQRTDIVDGFRLDRGFQVLNPAYPALRRGVDLDALALRSFPVGVQVRTDRGVAAVRHPLRHPSSIARTIGSGLVSAADAVAFARWLAPAFTPRLSDRARDDRPLREAWDAAGLRGPLRTAVLEPFLAGVVAEADGVTSNAFVQELVRYFARGRPGLPAQGIAAVPAQLAARARAAGAEIRLGARAERVERDGPIVEVDVAGGEALRAGRVVVAVGPETVAELTPVPRPATNGLQTWWFAATHAPSASALLSVDGRGGGRRGPVVNTAVISHTAPSYAPAGRHLIEATCLLPRGVATAGEDEVRRHLAELWDAEVTDWQLLRRDDIPDALPTQPSPLRAPRQPRVADRVYLAGDHRDAASIQGALASGERAARAVLVDAGGVMGAAEPLRSAGLIVLQVIVSFIAYGMVVMQTLSIDGCGYRCDFTLVTVASRAALVVSVVAALVSVVIVVARGIRPSWWAPVGGIALVVVTTGIVLSAIHIATQRRAHPSTPGPERLEGIEAAPPRRGLIRPVNALTLCRREFFTCQFSNEVVG</sequence>
<dbReference type="InterPro" id="IPR001613">
    <property type="entry name" value="Flavin_amine_oxidase"/>
</dbReference>
<name>A0A4Y3UJW6_9MICO</name>
<keyword evidence="4" id="KW-1133">Transmembrane helix</keyword>
<accession>A0A4Y3UJW6</accession>
<protein>
    <submittedName>
        <fullName evidence="6">Phytoene dehydrogenase-like protein</fullName>
    </submittedName>
</protein>
<keyword evidence="4" id="KW-0472">Membrane</keyword>
<reference evidence="6 7" key="1">
    <citation type="submission" date="2019-06" db="EMBL/GenBank/DDBJ databases">
        <title>Sequencing the genomes of 1000 actinobacteria strains.</title>
        <authorList>
            <person name="Klenk H.-P."/>
        </authorList>
    </citation>
    <scope>NUCLEOTIDE SEQUENCE [LARGE SCALE GENOMIC DNA]</scope>
    <source>
        <strain evidence="6 7">DSM 20427</strain>
    </source>
</reference>
<keyword evidence="7" id="KW-1185">Reference proteome</keyword>
<dbReference type="SUPFAM" id="SSF51905">
    <property type="entry name" value="FAD/NAD(P)-binding domain"/>
    <property type="match status" value="1"/>
</dbReference>
<proteinExistence type="predicted"/>
<gene>
    <name evidence="6" type="ORF">FHX68_0589</name>
</gene>
<evidence type="ECO:0000256" key="4">
    <source>
        <dbReference type="SAM" id="Phobius"/>
    </source>
</evidence>
<dbReference type="InterPro" id="IPR002937">
    <property type="entry name" value="Amino_oxidase"/>
</dbReference>
<evidence type="ECO:0000259" key="5">
    <source>
        <dbReference type="Pfam" id="PF01593"/>
    </source>
</evidence>
<comment type="caution">
    <text evidence="6">The sequence shown here is derived from an EMBL/GenBank/DDBJ whole genome shotgun (WGS) entry which is preliminary data.</text>
</comment>
<feature type="binding site" evidence="3">
    <location>
        <begin position="31"/>
        <end position="32"/>
    </location>
    <ligand>
        <name>FAD</name>
        <dbReference type="ChEBI" id="CHEBI:57692"/>
    </ligand>
</feature>
<dbReference type="AlphaFoldDB" id="A0A4Y3UJW6"/>
<dbReference type="Proteomes" id="UP000319804">
    <property type="component" value="Unassembled WGS sequence"/>
</dbReference>
<evidence type="ECO:0000256" key="2">
    <source>
        <dbReference type="ARBA" id="ARBA00023002"/>
    </source>
</evidence>
<dbReference type="InterPro" id="IPR036188">
    <property type="entry name" value="FAD/NAD-bd_sf"/>
</dbReference>